<evidence type="ECO:0000259" key="2">
    <source>
        <dbReference type="Pfam" id="PF16124"/>
    </source>
</evidence>
<proteinExistence type="predicted"/>
<dbReference type="AlphaFoldDB" id="A0A0V0GYC3"/>
<name>A0A0V0GYC3_SOLCH</name>
<dbReference type="Gene3D" id="1.10.10.10">
    <property type="entry name" value="Winged helix-like DNA-binding domain superfamily/Winged helix DNA-binding domain"/>
    <property type="match status" value="1"/>
</dbReference>
<keyword evidence="1" id="KW-0812">Transmembrane</keyword>
<sequence length="84" mass="9486">MEAFSAAQHYCMLSTCRRKYLLDYFADEYAHDDCGNCDICTSSMKEKDLSREAFLLMACIQSCGGCWGLNLPIGILRGSRVSYH</sequence>
<feature type="transmembrane region" description="Helical" evidence="1">
    <location>
        <begin position="53"/>
        <end position="75"/>
    </location>
</feature>
<dbReference type="InterPro" id="IPR032284">
    <property type="entry name" value="RecQ_Zn-bd"/>
</dbReference>
<dbReference type="Pfam" id="PF16124">
    <property type="entry name" value="RecQ_Zn_bind"/>
    <property type="match status" value="1"/>
</dbReference>
<dbReference type="InterPro" id="IPR036388">
    <property type="entry name" value="WH-like_DNA-bd_sf"/>
</dbReference>
<protein>
    <submittedName>
        <fullName evidence="3">Putative ovule protein</fullName>
    </submittedName>
</protein>
<dbReference type="InterPro" id="IPR036390">
    <property type="entry name" value="WH_DNA-bd_sf"/>
</dbReference>
<dbReference type="SUPFAM" id="SSF46785">
    <property type="entry name" value="Winged helix' DNA-binding domain"/>
    <property type="match status" value="1"/>
</dbReference>
<keyword evidence="1" id="KW-0472">Membrane</keyword>
<evidence type="ECO:0000313" key="3">
    <source>
        <dbReference type="EMBL" id="JAP13102.1"/>
    </source>
</evidence>
<dbReference type="EMBL" id="GEDG01028554">
    <property type="protein sequence ID" value="JAP13102.1"/>
    <property type="molecule type" value="Transcribed_RNA"/>
</dbReference>
<reference evidence="3" key="1">
    <citation type="submission" date="2015-12" db="EMBL/GenBank/DDBJ databases">
        <title>Gene expression during late stages of embryo sac development: a critical building block for successful pollen-pistil interactions.</title>
        <authorList>
            <person name="Liu Y."/>
            <person name="Joly V."/>
            <person name="Sabar M."/>
            <person name="Matton D.P."/>
        </authorList>
    </citation>
    <scope>NUCLEOTIDE SEQUENCE</scope>
</reference>
<keyword evidence="1" id="KW-1133">Transmembrane helix</keyword>
<evidence type="ECO:0000256" key="1">
    <source>
        <dbReference type="SAM" id="Phobius"/>
    </source>
</evidence>
<accession>A0A0V0GYC3</accession>
<organism evidence="3">
    <name type="scientific">Solanum chacoense</name>
    <name type="common">Chaco potato</name>
    <dbReference type="NCBI Taxonomy" id="4108"/>
    <lineage>
        <taxon>Eukaryota</taxon>
        <taxon>Viridiplantae</taxon>
        <taxon>Streptophyta</taxon>
        <taxon>Embryophyta</taxon>
        <taxon>Tracheophyta</taxon>
        <taxon>Spermatophyta</taxon>
        <taxon>Magnoliopsida</taxon>
        <taxon>eudicotyledons</taxon>
        <taxon>Gunneridae</taxon>
        <taxon>Pentapetalae</taxon>
        <taxon>asterids</taxon>
        <taxon>lamiids</taxon>
        <taxon>Solanales</taxon>
        <taxon>Solanaceae</taxon>
        <taxon>Solanoideae</taxon>
        <taxon>Solaneae</taxon>
        <taxon>Solanum</taxon>
    </lineage>
</organism>
<feature type="domain" description="ATP-dependent DNA helicase RecQ zinc-binding" evidence="2">
    <location>
        <begin position="3"/>
        <end position="41"/>
    </location>
</feature>